<proteinExistence type="inferred from homology"/>
<dbReference type="InterPro" id="IPR001958">
    <property type="entry name" value="Tet-R_TetA/multi-R_MdtG-like"/>
</dbReference>
<evidence type="ECO:0000256" key="2">
    <source>
        <dbReference type="ARBA" id="ARBA00004141"/>
    </source>
</evidence>
<evidence type="ECO:0000256" key="6">
    <source>
        <dbReference type="ARBA" id="ARBA00022989"/>
    </source>
</evidence>
<keyword evidence="7 8" id="KW-0472">Membrane</keyword>
<organism evidence="10 11">
    <name type="scientific">Pedobacter cryoconitis</name>
    <dbReference type="NCBI Taxonomy" id="188932"/>
    <lineage>
        <taxon>Bacteria</taxon>
        <taxon>Pseudomonadati</taxon>
        <taxon>Bacteroidota</taxon>
        <taxon>Sphingobacteriia</taxon>
        <taxon>Sphingobacteriales</taxon>
        <taxon>Sphingobacteriaceae</taxon>
        <taxon>Pedobacter</taxon>
    </lineage>
</organism>
<evidence type="ECO:0000313" key="11">
    <source>
        <dbReference type="Proteomes" id="UP000249754"/>
    </source>
</evidence>
<dbReference type="PROSITE" id="PS50850">
    <property type="entry name" value="MFS"/>
    <property type="match status" value="1"/>
</dbReference>
<gene>
    <name evidence="10" type="ORF">LY11_02593</name>
</gene>
<feature type="transmembrane region" description="Helical" evidence="8">
    <location>
        <begin position="137"/>
        <end position="159"/>
    </location>
</feature>
<comment type="caution">
    <text evidence="10">The sequence shown here is derived from an EMBL/GenBank/DDBJ whole genome shotgun (WGS) entry which is preliminary data.</text>
</comment>
<dbReference type="InterPro" id="IPR036259">
    <property type="entry name" value="MFS_trans_sf"/>
</dbReference>
<dbReference type="EMBL" id="QLLR01000011">
    <property type="protein sequence ID" value="RAJ30251.1"/>
    <property type="molecule type" value="Genomic_DNA"/>
</dbReference>
<feature type="transmembrane region" description="Helical" evidence="8">
    <location>
        <begin position="252"/>
        <end position="272"/>
    </location>
</feature>
<comment type="similarity">
    <text evidence="3">Belongs to the major facilitator superfamily. TCR/Tet family.</text>
</comment>
<feature type="transmembrane region" description="Helical" evidence="8">
    <location>
        <begin position="7"/>
        <end position="30"/>
    </location>
</feature>
<name>A0A327SMW8_9SPHI</name>
<sequence length="404" mass="43745">MASPKKSAIGFIFITLLIDFTGFGIIIPVLPKLIEELTGGGISVAALYGGYLTMSYSIMQFISAPVLGGLSDKFGRRPILLASLFGLGIDYIFLAFAPTIGWLFVGRALAGVTGASFTTAMAYIADVSTPEKRAQNFGMIGAAFGIGFIVGPVIGGVFSQFGLRVPFIISAVLALVNWLYGYFILPESLAKENRRSFDWKRANPVGSLLRVAKYPKLIGLLGALFLLYLAAHAVQSTWTYYTMEKFHWNEAWVGYSLGFVGIVVGVVQGGLIRIIIPKIGQEKAVFYGLFLYMVGFVLFAFATQGWMMFAFMLPYGLAGIYGPAMQGIISNNVEANAQGEIQGFTASLMSVAAIIGPFLMNNLFAYFTNPKHTVYFPGAPFLMAAFLTLIGLFICSAALKKHHS</sequence>
<dbReference type="STRING" id="188932.AY601_1433"/>
<feature type="transmembrane region" description="Helical" evidence="8">
    <location>
        <begin position="284"/>
        <end position="302"/>
    </location>
</feature>
<dbReference type="GO" id="GO:0016020">
    <property type="term" value="C:membrane"/>
    <property type="evidence" value="ECO:0007669"/>
    <property type="project" value="UniProtKB-SubCell"/>
</dbReference>
<keyword evidence="4" id="KW-0813">Transport</keyword>
<dbReference type="OrthoDB" id="9793283at2"/>
<evidence type="ECO:0000256" key="1">
    <source>
        <dbReference type="ARBA" id="ARBA00003279"/>
    </source>
</evidence>
<dbReference type="GO" id="GO:0022857">
    <property type="term" value="F:transmembrane transporter activity"/>
    <property type="evidence" value="ECO:0007669"/>
    <property type="project" value="InterPro"/>
</dbReference>
<feature type="transmembrane region" description="Helical" evidence="8">
    <location>
        <begin position="217"/>
        <end position="240"/>
    </location>
</feature>
<feature type="transmembrane region" description="Helical" evidence="8">
    <location>
        <begin position="165"/>
        <end position="185"/>
    </location>
</feature>
<feature type="transmembrane region" description="Helical" evidence="8">
    <location>
        <begin position="104"/>
        <end position="125"/>
    </location>
</feature>
<dbReference type="Gene3D" id="1.20.1250.20">
    <property type="entry name" value="MFS general substrate transporter like domains"/>
    <property type="match status" value="1"/>
</dbReference>
<dbReference type="Proteomes" id="UP000249754">
    <property type="component" value="Unassembled WGS sequence"/>
</dbReference>
<accession>A0A327SMW8</accession>
<dbReference type="InterPro" id="IPR020846">
    <property type="entry name" value="MFS_dom"/>
</dbReference>
<evidence type="ECO:0000256" key="5">
    <source>
        <dbReference type="ARBA" id="ARBA00022692"/>
    </source>
</evidence>
<dbReference type="PANTHER" id="PTHR23504:SF15">
    <property type="entry name" value="MAJOR FACILITATOR SUPERFAMILY (MFS) PROFILE DOMAIN-CONTAINING PROTEIN"/>
    <property type="match status" value="1"/>
</dbReference>
<evidence type="ECO:0000259" key="9">
    <source>
        <dbReference type="PROSITE" id="PS50850"/>
    </source>
</evidence>
<keyword evidence="6 8" id="KW-1133">Transmembrane helix</keyword>
<evidence type="ECO:0000256" key="3">
    <source>
        <dbReference type="ARBA" id="ARBA00007520"/>
    </source>
</evidence>
<dbReference type="RefSeq" id="WP_111634064.1">
    <property type="nucleotide sequence ID" value="NZ_QLLR01000011.1"/>
</dbReference>
<dbReference type="InterPro" id="IPR011701">
    <property type="entry name" value="MFS"/>
</dbReference>
<feature type="domain" description="Major facilitator superfamily (MFS) profile" evidence="9">
    <location>
        <begin position="8"/>
        <end position="403"/>
    </location>
</feature>
<feature type="transmembrane region" description="Helical" evidence="8">
    <location>
        <begin position="380"/>
        <end position="399"/>
    </location>
</feature>
<dbReference type="PRINTS" id="PR01035">
    <property type="entry name" value="TCRTETA"/>
</dbReference>
<keyword evidence="5 8" id="KW-0812">Transmembrane</keyword>
<evidence type="ECO:0000256" key="7">
    <source>
        <dbReference type="ARBA" id="ARBA00023136"/>
    </source>
</evidence>
<evidence type="ECO:0000256" key="4">
    <source>
        <dbReference type="ARBA" id="ARBA00022448"/>
    </source>
</evidence>
<feature type="transmembrane region" description="Helical" evidence="8">
    <location>
        <begin position="341"/>
        <end position="360"/>
    </location>
</feature>
<feature type="transmembrane region" description="Helical" evidence="8">
    <location>
        <begin position="308"/>
        <end position="329"/>
    </location>
</feature>
<dbReference type="SUPFAM" id="SSF103473">
    <property type="entry name" value="MFS general substrate transporter"/>
    <property type="match status" value="1"/>
</dbReference>
<dbReference type="PANTHER" id="PTHR23504">
    <property type="entry name" value="MAJOR FACILITATOR SUPERFAMILY DOMAIN-CONTAINING PROTEIN 10"/>
    <property type="match status" value="1"/>
</dbReference>
<reference evidence="10 11" key="1">
    <citation type="submission" date="2018-06" db="EMBL/GenBank/DDBJ databases">
        <title>Genomic Encyclopedia of Archaeal and Bacterial Type Strains, Phase II (KMG-II): from individual species to whole genera.</title>
        <authorList>
            <person name="Goeker M."/>
        </authorList>
    </citation>
    <scope>NUCLEOTIDE SEQUENCE [LARGE SCALE GENOMIC DNA]</scope>
    <source>
        <strain evidence="10 11">DSM 14825</strain>
    </source>
</reference>
<comment type="subcellular location">
    <subcellularLocation>
        <location evidence="2">Membrane</location>
        <topology evidence="2">Multi-pass membrane protein</topology>
    </subcellularLocation>
</comment>
<dbReference type="Pfam" id="PF07690">
    <property type="entry name" value="MFS_1"/>
    <property type="match status" value="1"/>
</dbReference>
<dbReference type="CDD" id="cd17388">
    <property type="entry name" value="MFS_TetA"/>
    <property type="match status" value="1"/>
</dbReference>
<comment type="function">
    <text evidence="1">Resistance to tetracycline by an active tetracycline efflux. This is an energy-dependent process that decreases the accumulation of the antibiotic in whole cells. This protein functions as a metal-tetracycline/H(+) antiporter.</text>
</comment>
<feature type="transmembrane region" description="Helical" evidence="8">
    <location>
        <begin position="79"/>
        <end position="98"/>
    </location>
</feature>
<evidence type="ECO:0000313" key="10">
    <source>
        <dbReference type="EMBL" id="RAJ30251.1"/>
    </source>
</evidence>
<dbReference type="InterPro" id="IPR005829">
    <property type="entry name" value="Sugar_transporter_CS"/>
</dbReference>
<evidence type="ECO:0000256" key="8">
    <source>
        <dbReference type="SAM" id="Phobius"/>
    </source>
</evidence>
<protein>
    <submittedName>
        <fullName evidence="10">DHA1 family tetracycline resistance protein-like MFS transporter</fullName>
    </submittedName>
</protein>
<dbReference type="AlphaFoldDB" id="A0A327SMW8"/>
<feature type="transmembrane region" description="Helical" evidence="8">
    <location>
        <begin position="42"/>
        <end position="67"/>
    </location>
</feature>
<dbReference type="PROSITE" id="PS00216">
    <property type="entry name" value="SUGAR_TRANSPORT_1"/>
    <property type="match status" value="1"/>
</dbReference>